<gene>
    <name evidence="2" type="ORF">MIMGU_mgv1a025748mg</name>
</gene>
<accession>A0A022QD88</accession>
<evidence type="ECO:0000313" key="3">
    <source>
        <dbReference type="Proteomes" id="UP000030748"/>
    </source>
</evidence>
<dbReference type="SUPFAM" id="SSF50965">
    <property type="entry name" value="Galactose oxidase, central domain"/>
    <property type="match status" value="1"/>
</dbReference>
<dbReference type="Pfam" id="PF07734">
    <property type="entry name" value="FBA_1"/>
    <property type="match status" value="1"/>
</dbReference>
<feature type="domain" description="F-box" evidence="1">
    <location>
        <begin position="6"/>
        <end position="46"/>
    </location>
</feature>
<dbReference type="EMBL" id="KI632125">
    <property type="protein sequence ID" value="EYU24430.1"/>
    <property type="molecule type" value="Genomic_DNA"/>
</dbReference>
<dbReference type="InterPro" id="IPR017451">
    <property type="entry name" value="F-box-assoc_interact_dom"/>
</dbReference>
<dbReference type="AlphaFoldDB" id="A0A022QD88"/>
<dbReference type="NCBIfam" id="TIGR01640">
    <property type="entry name" value="F_box_assoc_1"/>
    <property type="match status" value="1"/>
</dbReference>
<sequence length="348" mass="39148">MAIPELYQEILIDIFLRLPAKSIGKCRCLSKPWRAFLSSPEFIKSHLARNSHKQNLLLISAANSIHSIDTIKERTNSAKIKLRSDWLEFVGSCDGLILLVNKKGEIFLVNPVTLQQRRVPNSPLSLKKRFSFTVHGFGYDSSTDDYKIVTLSYYDPECEYEPDCVDTFVDVYYVKKGFWRRVENSPYDHSAPDRASGVLLNGALHWLASSPGTGYPSVIAAFDLAREVFDEIPAPSGMNMDFVFNSLHVRGGCLCMVDYQCNARKSIWIMKEYGLAESWTKYGIGWYDGILKPLCFVGDEEFVLITHEALVVHNVKDGKSRDMVVDGVQDAFIDGGIFVGSLLSPTFS</sequence>
<feature type="non-terminal residue" evidence="2">
    <location>
        <position position="348"/>
    </location>
</feature>
<dbReference type="SMART" id="SM00256">
    <property type="entry name" value="FBOX"/>
    <property type="match status" value="1"/>
</dbReference>
<proteinExistence type="predicted"/>
<dbReference type="SUPFAM" id="SSF81383">
    <property type="entry name" value="F-box domain"/>
    <property type="match status" value="1"/>
</dbReference>
<dbReference type="PANTHER" id="PTHR31672:SF13">
    <property type="entry name" value="F-BOX PROTEIN CPR30-LIKE"/>
    <property type="match status" value="1"/>
</dbReference>
<evidence type="ECO:0000313" key="2">
    <source>
        <dbReference type="EMBL" id="EYU24430.1"/>
    </source>
</evidence>
<dbReference type="InterPro" id="IPR006527">
    <property type="entry name" value="F-box-assoc_dom_typ1"/>
</dbReference>
<dbReference type="InterPro" id="IPR036047">
    <property type="entry name" value="F-box-like_dom_sf"/>
</dbReference>
<dbReference type="InterPro" id="IPR011043">
    <property type="entry name" value="Gal_Oxase/kelch_b-propeller"/>
</dbReference>
<dbReference type="InterPro" id="IPR050796">
    <property type="entry name" value="SCF_F-box_component"/>
</dbReference>
<dbReference type="eggNOG" id="ENOG502S2YF">
    <property type="taxonomic scope" value="Eukaryota"/>
</dbReference>
<reference evidence="2 3" key="1">
    <citation type="journal article" date="2013" name="Proc. Natl. Acad. Sci. U.S.A.">
        <title>Fine-scale variation in meiotic recombination in Mimulus inferred from population shotgun sequencing.</title>
        <authorList>
            <person name="Hellsten U."/>
            <person name="Wright K.M."/>
            <person name="Jenkins J."/>
            <person name="Shu S."/>
            <person name="Yuan Y."/>
            <person name="Wessler S.R."/>
            <person name="Schmutz J."/>
            <person name="Willis J.H."/>
            <person name="Rokhsar D.S."/>
        </authorList>
    </citation>
    <scope>NUCLEOTIDE SEQUENCE [LARGE SCALE GENOMIC DNA]</scope>
    <source>
        <strain evidence="3">cv. DUN x IM62</strain>
    </source>
</reference>
<dbReference type="Proteomes" id="UP000030748">
    <property type="component" value="Unassembled WGS sequence"/>
</dbReference>
<name>A0A022QD88_ERYGU</name>
<dbReference type="PANTHER" id="PTHR31672">
    <property type="entry name" value="BNACNNG10540D PROTEIN"/>
    <property type="match status" value="1"/>
</dbReference>
<dbReference type="Pfam" id="PF00646">
    <property type="entry name" value="F-box"/>
    <property type="match status" value="1"/>
</dbReference>
<dbReference type="STRING" id="4155.A0A022QD88"/>
<keyword evidence="3" id="KW-1185">Reference proteome</keyword>
<dbReference type="Gene3D" id="1.20.1280.50">
    <property type="match status" value="1"/>
</dbReference>
<dbReference type="InterPro" id="IPR001810">
    <property type="entry name" value="F-box_dom"/>
</dbReference>
<evidence type="ECO:0000259" key="1">
    <source>
        <dbReference type="SMART" id="SM00256"/>
    </source>
</evidence>
<organism evidence="2 3">
    <name type="scientific">Erythranthe guttata</name>
    <name type="common">Yellow monkey flower</name>
    <name type="synonym">Mimulus guttatus</name>
    <dbReference type="NCBI Taxonomy" id="4155"/>
    <lineage>
        <taxon>Eukaryota</taxon>
        <taxon>Viridiplantae</taxon>
        <taxon>Streptophyta</taxon>
        <taxon>Embryophyta</taxon>
        <taxon>Tracheophyta</taxon>
        <taxon>Spermatophyta</taxon>
        <taxon>Magnoliopsida</taxon>
        <taxon>eudicotyledons</taxon>
        <taxon>Gunneridae</taxon>
        <taxon>Pentapetalae</taxon>
        <taxon>asterids</taxon>
        <taxon>lamiids</taxon>
        <taxon>Lamiales</taxon>
        <taxon>Phrymaceae</taxon>
        <taxon>Erythranthe</taxon>
    </lineage>
</organism>
<protein>
    <recommendedName>
        <fullName evidence="1">F-box domain-containing protein</fullName>
    </recommendedName>
</protein>